<evidence type="ECO:0000313" key="2">
    <source>
        <dbReference type="EMBL" id="CAD9210449.1"/>
    </source>
</evidence>
<dbReference type="AlphaFoldDB" id="A0A7S1SVP2"/>
<feature type="region of interest" description="Disordered" evidence="1">
    <location>
        <begin position="36"/>
        <end position="73"/>
    </location>
</feature>
<accession>A0A7S1SVP2</accession>
<protein>
    <submittedName>
        <fullName evidence="2">Uncharacterized protein</fullName>
    </submittedName>
</protein>
<reference evidence="2" key="1">
    <citation type="submission" date="2021-01" db="EMBL/GenBank/DDBJ databases">
        <authorList>
            <person name="Corre E."/>
            <person name="Pelletier E."/>
            <person name="Niang G."/>
            <person name="Scheremetjew M."/>
            <person name="Finn R."/>
            <person name="Kale V."/>
            <person name="Holt S."/>
            <person name="Cochrane G."/>
            <person name="Meng A."/>
            <person name="Brown T."/>
            <person name="Cohen L."/>
        </authorList>
    </citation>
    <scope>NUCLEOTIDE SEQUENCE</scope>
    <source>
        <strain evidence="2">PLY429</strain>
    </source>
</reference>
<organism evidence="2">
    <name type="scientific">Tetraselmis chuii</name>
    <dbReference type="NCBI Taxonomy" id="63592"/>
    <lineage>
        <taxon>Eukaryota</taxon>
        <taxon>Viridiplantae</taxon>
        <taxon>Chlorophyta</taxon>
        <taxon>core chlorophytes</taxon>
        <taxon>Chlorodendrophyceae</taxon>
        <taxon>Chlorodendrales</taxon>
        <taxon>Chlorodendraceae</taxon>
        <taxon>Tetraselmis</taxon>
    </lineage>
</organism>
<evidence type="ECO:0000256" key="1">
    <source>
        <dbReference type="SAM" id="MobiDB-lite"/>
    </source>
</evidence>
<gene>
    <name evidence="2" type="ORF">TCHU04912_LOCUS12688</name>
</gene>
<sequence length="176" mass="19007">MRVFFGCCVCGSLSTIHRNQTPSQANRYSEDIAPVQMGSRDFGTSPRPTSVSRRHSSRSSTPRSEQHVEEAPRAQIITGASWEHAGATSASSSQCLLLASDTGELHRLTLTRRNNTHLSGSEWRHEWEASLALCCYKAAGPLRAVAALPGAAGVMVFTESGDDELLRLVVAEEPAV</sequence>
<name>A0A7S1SVP2_9CHLO</name>
<dbReference type="EMBL" id="HBGG01024384">
    <property type="protein sequence ID" value="CAD9210449.1"/>
    <property type="molecule type" value="Transcribed_RNA"/>
</dbReference>
<proteinExistence type="predicted"/>